<name>A0A414SEL5_9FIRM</name>
<dbReference type="Proteomes" id="UP000284220">
    <property type="component" value="Unassembled WGS sequence"/>
</dbReference>
<organism evidence="1 3">
    <name type="scientific">Blautia obeum</name>
    <dbReference type="NCBI Taxonomy" id="40520"/>
    <lineage>
        <taxon>Bacteria</taxon>
        <taxon>Bacillati</taxon>
        <taxon>Bacillota</taxon>
        <taxon>Clostridia</taxon>
        <taxon>Lachnospirales</taxon>
        <taxon>Lachnospiraceae</taxon>
        <taxon>Blautia</taxon>
    </lineage>
</organism>
<comment type="caution">
    <text evidence="1">The sequence shown here is derived from an EMBL/GenBank/DDBJ whole genome shotgun (WGS) entry which is preliminary data.</text>
</comment>
<dbReference type="EMBL" id="QROS01000016">
    <property type="protein sequence ID" value="RHL43685.1"/>
    <property type="molecule type" value="Genomic_DNA"/>
</dbReference>
<protein>
    <submittedName>
        <fullName evidence="1">Uncharacterized protein</fullName>
    </submittedName>
</protein>
<accession>A0A414SEL5</accession>
<proteinExistence type="predicted"/>
<reference evidence="3 4" key="1">
    <citation type="submission" date="2018-08" db="EMBL/GenBank/DDBJ databases">
        <title>A genome reference for cultivated species of the human gut microbiota.</title>
        <authorList>
            <person name="Zou Y."/>
            <person name="Xue W."/>
            <person name="Luo G."/>
        </authorList>
    </citation>
    <scope>NUCLEOTIDE SEQUENCE [LARGE SCALE GENOMIC DNA]</scope>
    <source>
        <strain evidence="2 4">AF37-6AC</strain>
        <strain evidence="1 3">AM22-9LB</strain>
    </source>
</reference>
<dbReference type="AlphaFoldDB" id="A0A414SEL5"/>
<sequence length="119" mass="13263">MAKKILWSGSTVLPAPTSLSVNDEIIWTSDTGRTLSGLMIGSVVAQKKNLSIKWEYLTESQVKVIKNILVPGFFPLSFHDDGIDITINSYRGTLSKEHLGYIGDGIYWYKSVSVDIIQR</sequence>
<dbReference type="Proteomes" id="UP000285897">
    <property type="component" value="Unassembled WGS sequence"/>
</dbReference>
<evidence type="ECO:0000313" key="1">
    <source>
        <dbReference type="EMBL" id="RHG17760.1"/>
    </source>
</evidence>
<dbReference type="RefSeq" id="WP_022387839.1">
    <property type="nucleotide sequence ID" value="NZ_JAQDEF010000015.1"/>
</dbReference>
<evidence type="ECO:0000313" key="2">
    <source>
        <dbReference type="EMBL" id="RHL43685.1"/>
    </source>
</evidence>
<dbReference type="EMBL" id="QRHZ01000003">
    <property type="protein sequence ID" value="RHG17760.1"/>
    <property type="molecule type" value="Genomic_DNA"/>
</dbReference>
<gene>
    <name evidence="2" type="ORF">DW021_15305</name>
    <name evidence="1" type="ORF">DW272_06900</name>
</gene>
<evidence type="ECO:0000313" key="3">
    <source>
        <dbReference type="Proteomes" id="UP000284220"/>
    </source>
</evidence>
<evidence type="ECO:0000313" key="4">
    <source>
        <dbReference type="Proteomes" id="UP000285897"/>
    </source>
</evidence>